<feature type="transmembrane region" description="Helical" evidence="1">
    <location>
        <begin position="147"/>
        <end position="169"/>
    </location>
</feature>
<dbReference type="Proteomes" id="UP000641646">
    <property type="component" value="Unassembled WGS sequence"/>
</dbReference>
<accession>A0A926VHF1</accession>
<dbReference type="AlphaFoldDB" id="A0A926VHF1"/>
<comment type="caution">
    <text evidence="2">The sequence shown here is derived from an EMBL/GenBank/DDBJ whole genome shotgun (WGS) entry which is preliminary data.</text>
</comment>
<dbReference type="Gene3D" id="1.20.120.20">
    <property type="entry name" value="Apolipoprotein"/>
    <property type="match status" value="1"/>
</dbReference>
<gene>
    <name evidence="2" type="ORF">H6G03_17165</name>
</gene>
<dbReference type="EMBL" id="JACJPW010000042">
    <property type="protein sequence ID" value="MBD2182772.1"/>
    <property type="molecule type" value="Genomic_DNA"/>
</dbReference>
<proteinExistence type="predicted"/>
<evidence type="ECO:0000313" key="2">
    <source>
        <dbReference type="EMBL" id="MBD2182772.1"/>
    </source>
</evidence>
<evidence type="ECO:0000256" key="1">
    <source>
        <dbReference type="SAM" id="Phobius"/>
    </source>
</evidence>
<evidence type="ECO:0000313" key="3">
    <source>
        <dbReference type="Proteomes" id="UP000641646"/>
    </source>
</evidence>
<organism evidence="2 3">
    <name type="scientific">Aerosakkonema funiforme FACHB-1375</name>
    <dbReference type="NCBI Taxonomy" id="2949571"/>
    <lineage>
        <taxon>Bacteria</taxon>
        <taxon>Bacillati</taxon>
        <taxon>Cyanobacteriota</taxon>
        <taxon>Cyanophyceae</taxon>
        <taxon>Oscillatoriophycideae</taxon>
        <taxon>Aerosakkonematales</taxon>
        <taxon>Aerosakkonemataceae</taxon>
        <taxon>Aerosakkonema</taxon>
    </lineage>
</organism>
<reference evidence="2" key="2">
    <citation type="submission" date="2020-08" db="EMBL/GenBank/DDBJ databases">
        <authorList>
            <person name="Chen M."/>
            <person name="Teng W."/>
            <person name="Zhao L."/>
            <person name="Hu C."/>
            <person name="Zhou Y."/>
            <person name="Han B."/>
            <person name="Song L."/>
            <person name="Shu W."/>
        </authorList>
    </citation>
    <scope>NUCLEOTIDE SEQUENCE</scope>
    <source>
        <strain evidence="2">FACHB-1375</strain>
    </source>
</reference>
<dbReference type="RefSeq" id="WP_190465819.1">
    <property type="nucleotide sequence ID" value="NZ_JACJPW010000042.1"/>
</dbReference>
<protein>
    <submittedName>
        <fullName evidence="2">Uncharacterized protein</fullName>
    </submittedName>
</protein>
<keyword evidence="1" id="KW-0472">Membrane</keyword>
<reference evidence="2" key="1">
    <citation type="journal article" date="2015" name="ISME J.">
        <title>Draft Genome Sequence of Streptomyces incarnatus NRRL8089, which Produces the Nucleoside Antibiotic Sinefungin.</title>
        <authorList>
            <person name="Oshima K."/>
            <person name="Hattori M."/>
            <person name="Shimizu H."/>
            <person name="Fukuda K."/>
            <person name="Nemoto M."/>
            <person name="Inagaki K."/>
            <person name="Tamura T."/>
        </authorList>
    </citation>
    <scope>NUCLEOTIDE SEQUENCE</scope>
    <source>
        <strain evidence="2">FACHB-1375</strain>
    </source>
</reference>
<sequence>MEVSLPQQVVKSFDRVKDFSTEVTRNAVDNVSQTADRAINTVGETMEKAKDSITATTANAVNTLVEATHQAISTVSNTAAQAKDSLTETASITVHNITTATDKAVDNITETTSTAIENSVGAYIDKQLDSIRLWIDSHAILSWVTKAFVWGISHPILSIIVIFFSIFAIRRFIIALGQFLEQTFLFALQAPGKFTKLLLGLFLTPLSKLNFNRSSIKQSEANVLSLNPAITATDSDNKKERLAYILNRLEAIRQEQNQLLQEATTILASSENTH</sequence>
<keyword evidence="1" id="KW-0812">Transmembrane</keyword>
<keyword evidence="1" id="KW-1133">Transmembrane helix</keyword>
<keyword evidence="3" id="KW-1185">Reference proteome</keyword>
<name>A0A926VHF1_9CYAN</name>